<dbReference type="AlphaFoldDB" id="Q6ZU18"/>
<sequence length="265" mass="28146">MRDLGENTASRRNAPAHPSRNPHHLPPTPDQSSRRPGVSHQRAERAFELLLHHDQDALGHLVHVCVHQSCSESPQGLFHDAHPGVTLTLGQEEKACPEDSASSSSSLPAPSVLGAHTGVGPQAGGHVPGWQDLSTVKLDAPAGPVLPARIPLPQDALHTLRIPSRCSGACTEGLGPAPGNSKEANGFMSRFCQIASEAALFAVAAECRAGHLSGQSGALLPCISWAMRGDLCPLHRSCVPCACDRVFPVYSMLLHVFQFRFVVCE</sequence>
<evidence type="ECO:0000256" key="1">
    <source>
        <dbReference type="SAM" id="MobiDB-lite"/>
    </source>
</evidence>
<proteinExistence type="evidence at transcript level"/>
<organism evidence="2">
    <name type="scientific">Homo sapiens</name>
    <name type="common">Human</name>
    <dbReference type="NCBI Taxonomy" id="9606"/>
    <lineage>
        <taxon>Eukaryota</taxon>
        <taxon>Metazoa</taxon>
        <taxon>Chordata</taxon>
        <taxon>Craniata</taxon>
        <taxon>Vertebrata</taxon>
        <taxon>Euteleostomi</taxon>
        <taxon>Mammalia</taxon>
        <taxon>Eutheria</taxon>
        <taxon>Euarchontoglires</taxon>
        <taxon>Primates</taxon>
        <taxon>Haplorrhini</taxon>
        <taxon>Catarrhini</taxon>
        <taxon>Hominidae</taxon>
        <taxon>Homo</taxon>
    </lineage>
</organism>
<accession>Q6ZU18</accession>
<dbReference type="EMBL" id="AK126042">
    <property type="protein sequence ID" value="BAC86409.1"/>
    <property type="molecule type" value="mRNA"/>
</dbReference>
<protein>
    <submittedName>
        <fullName evidence="2">cDNA FLJ44054 fis, clone TESTI4034212</fullName>
    </submittedName>
</protein>
<name>Q6ZU18_HUMAN</name>
<feature type="region of interest" description="Disordered" evidence="1">
    <location>
        <begin position="1"/>
        <end position="41"/>
    </location>
</feature>
<evidence type="ECO:0000313" key="2">
    <source>
        <dbReference type="EMBL" id="BAC86409.1"/>
    </source>
</evidence>
<reference evidence="2" key="1">
    <citation type="submission" date="2003-07" db="EMBL/GenBank/DDBJ databases">
        <title>NEDO human cDNA sequencing project.</title>
        <authorList>
            <person name="Suzuki O."/>
            <person name="Sasaki N."/>
            <person name="Aotsuka S."/>
            <person name="Shoji T."/>
            <person name="Ichihara T."/>
            <person name="Shiohata N."/>
            <person name="Matsumoto K."/>
            <person name="Hirano M."/>
            <person name="Sano S."/>
            <person name="Nomura R."/>
            <person name="Yoshikawa Y."/>
            <person name="Matsumura Y."/>
            <person name="Moriya S."/>
            <person name="Chiba E."/>
            <person name="Momiyama H."/>
            <person name="Onogawa S."/>
            <person name="Kaeriyama S."/>
            <person name="Satoh N."/>
            <person name="Matsunawa H."/>
            <person name="Takahashi E."/>
            <person name="Kataoka R."/>
            <person name="Kuga N."/>
            <person name="Kuroda A."/>
            <person name="Satoh I."/>
            <person name="Kamata K."/>
            <person name="Takami S."/>
            <person name="Terashima Y."/>
            <person name="Watanabe M."/>
            <person name="Sugiyama T."/>
            <person name="Irie R."/>
            <person name="Otsuki T."/>
            <person name="Sato H."/>
            <person name="Wakamatsu A."/>
            <person name="Ishii S."/>
            <person name="Yamamoto J."/>
            <person name="Isono Y."/>
            <person name="Kawai-Hio Y."/>
            <person name="Saito K."/>
            <person name="Nishikawa T."/>
            <person name="Kimura K."/>
            <person name="Yamashita H."/>
            <person name="Matsuo K."/>
            <person name="Nakamura Y."/>
            <person name="Sekine M."/>
            <person name="Kikuchi H."/>
            <person name="Kanda K."/>
            <person name="Wagatsuma M."/>
            <person name="Murakawa K."/>
            <person name="Kanehori K."/>
            <person name="Takahashi-Fujii A."/>
            <person name="Oshima A."/>
            <person name="Sugiyama A."/>
            <person name="Kawakami B."/>
            <person name="Suzuki Y."/>
            <person name="Sugano S."/>
            <person name="Nagahari K."/>
            <person name="Masuho Y."/>
            <person name="Nagai K."/>
            <person name="Isogai T."/>
        </authorList>
    </citation>
    <scope>NUCLEOTIDE SEQUENCE</scope>
    <source>
        <tissue evidence="2">Testis</tissue>
    </source>
</reference>